<evidence type="ECO:0000256" key="5">
    <source>
        <dbReference type="ARBA" id="ARBA00022898"/>
    </source>
</evidence>
<dbReference type="AlphaFoldDB" id="A0A9N8DBD9"/>
<dbReference type="InterPro" id="IPR036052">
    <property type="entry name" value="TrpB-like_PALP_sf"/>
</dbReference>
<keyword evidence="5" id="KW-0663">Pyridoxal phosphate</keyword>
<name>A0A9N8DBD9_9STRA</name>
<dbReference type="SUPFAM" id="SSF53686">
    <property type="entry name" value="Tryptophan synthase beta subunit-like PLP-dependent enzymes"/>
    <property type="match status" value="1"/>
</dbReference>
<proteinExistence type="inferred from homology"/>
<dbReference type="Pfam" id="PF00291">
    <property type="entry name" value="PALP"/>
    <property type="match status" value="1"/>
</dbReference>
<dbReference type="GO" id="GO:0006535">
    <property type="term" value="P:cysteine biosynthetic process from serine"/>
    <property type="evidence" value="ECO:0007669"/>
    <property type="project" value="InterPro"/>
</dbReference>
<comment type="cofactor">
    <cofactor evidence="1">
        <name>pyridoxal 5'-phosphate</name>
        <dbReference type="ChEBI" id="CHEBI:597326"/>
    </cofactor>
</comment>
<feature type="compositionally biased region" description="Basic and acidic residues" evidence="7">
    <location>
        <begin position="378"/>
        <end position="392"/>
    </location>
</feature>
<sequence length="392" mass="42909">MTTSTTEKKDKSYLDLVGQTPMVRVERVLPDQVKKNKVRMLLKLEMQNPGGSVKDRIAKRIIEDAEKSGALKPGMTVVEYTSGNTGIGLAMVCANKGYKFICCMPQAPTFHERYATCRQFGAHVHLTAPAKGMPGLKEYAEQLKQNHPEGTFFFANQFTNESNPTVHYETTGPEIWEQAHHTVDYFVTGVGTGGTATGAGRFLTEQNPNCQVICVEPTESRVHVGQAHTSHGILGIGAGVPTNFLTQLEPDKPFQEGPRGHVAEFCHCSTQQAIDWATKVTQTEGIMLGPTAGAAVKVAMEVAARPEAQGKTIVVLCASHAIRYTQHPQLWGETMKEAKEALPNPPNPSKDIDTLQWKSEDYVEGKSKAGTCSDKDDDNSREHANKKQKTSE</sequence>
<dbReference type="PROSITE" id="PS00901">
    <property type="entry name" value="CYS_SYNTHASE"/>
    <property type="match status" value="1"/>
</dbReference>
<evidence type="ECO:0000259" key="8">
    <source>
        <dbReference type="Pfam" id="PF00291"/>
    </source>
</evidence>
<accession>A0A9N8DBD9</accession>
<protein>
    <submittedName>
        <fullName evidence="9">Bifunctional L-3-cyanoalanine synthase/cysteine synthase</fullName>
    </submittedName>
</protein>
<dbReference type="Gene3D" id="3.40.50.1100">
    <property type="match status" value="2"/>
</dbReference>
<evidence type="ECO:0000256" key="3">
    <source>
        <dbReference type="ARBA" id="ARBA00022605"/>
    </source>
</evidence>
<keyword evidence="6" id="KW-0198">Cysteine biosynthesis</keyword>
<dbReference type="InterPro" id="IPR001926">
    <property type="entry name" value="TrpB-like_PALP"/>
</dbReference>
<organism evidence="9 10">
    <name type="scientific">Seminavis robusta</name>
    <dbReference type="NCBI Taxonomy" id="568900"/>
    <lineage>
        <taxon>Eukaryota</taxon>
        <taxon>Sar</taxon>
        <taxon>Stramenopiles</taxon>
        <taxon>Ochrophyta</taxon>
        <taxon>Bacillariophyta</taxon>
        <taxon>Bacillariophyceae</taxon>
        <taxon>Bacillariophycidae</taxon>
        <taxon>Naviculales</taxon>
        <taxon>Naviculaceae</taxon>
        <taxon>Seminavis</taxon>
    </lineage>
</organism>
<keyword evidence="4" id="KW-0808">Transferase</keyword>
<dbReference type="InterPro" id="IPR050214">
    <property type="entry name" value="Cys_Synth/Cystath_Beta-Synth"/>
</dbReference>
<evidence type="ECO:0000313" key="10">
    <source>
        <dbReference type="Proteomes" id="UP001153069"/>
    </source>
</evidence>
<keyword evidence="10" id="KW-1185">Reference proteome</keyword>
<comment type="caution">
    <text evidence="9">The sequence shown here is derived from an EMBL/GenBank/DDBJ whole genome shotgun (WGS) entry which is preliminary data.</text>
</comment>
<dbReference type="Proteomes" id="UP001153069">
    <property type="component" value="Unassembled WGS sequence"/>
</dbReference>
<evidence type="ECO:0000256" key="4">
    <source>
        <dbReference type="ARBA" id="ARBA00022679"/>
    </source>
</evidence>
<reference evidence="9" key="1">
    <citation type="submission" date="2020-06" db="EMBL/GenBank/DDBJ databases">
        <authorList>
            <consortium name="Plant Systems Biology data submission"/>
        </authorList>
    </citation>
    <scope>NUCLEOTIDE SEQUENCE</scope>
    <source>
        <strain evidence="9">D6</strain>
    </source>
</reference>
<evidence type="ECO:0000256" key="6">
    <source>
        <dbReference type="ARBA" id="ARBA00023192"/>
    </source>
</evidence>
<evidence type="ECO:0000256" key="2">
    <source>
        <dbReference type="ARBA" id="ARBA00007103"/>
    </source>
</evidence>
<feature type="region of interest" description="Disordered" evidence="7">
    <location>
        <begin position="359"/>
        <end position="392"/>
    </location>
</feature>
<dbReference type="EMBL" id="CAICTM010000074">
    <property type="protein sequence ID" value="CAB9500072.1"/>
    <property type="molecule type" value="Genomic_DNA"/>
</dbReference>
<evidence type="ECO:0000313" key="9">
    <source>
        <dbReference type="EMBL" id="CAB9500072.1"/>
    </source>
</evidence>
<evidence type="ECO:0000256" key="1">
    <source>
        <dbReference type="ARBA" id="ARBA00001933"/>
    </source>
</evidence>
<gene>
    <name evidence="9" type="ORF">SEMRO_75_G041140.1</name>
</gene>
<comment type="similarity">
    <text evidence="2">Belongs to the cysteine synthase/cystathionine beta-synthase family.</text>
</comment>
<dbReference type="GO" id="GO:0016740">
    <property type="term" value="F:transferase activity"/>
    <property type="evidence" value="ECO:0007669"/>
    <property type="project" value="UniProtKB-KW"/>
</dbReference>
<dbReference type="CDD" id="cd01561">
    <property type="entry name" value="CBS_like"/>
    <property type="match status" value="1"/>
</dbReference>
<dbReference type="InterPro" id="IPR001216">
    <property type="entry name" value="P-phosphate_BS"/>
</dbReference>
<dbReference type="OrthoDB" id="10259545at2759"/>
<feature type="domain" description="Tryptophan synthase beta chain-like PALP" evidence="8">
    <location>
        <begin position="15"/>
        <end position="316"/>
    </location>
</feature>
<evidence type="ECO:0000256" key="7">
    <source>
        <dbReference type="SAM" id="MobiDB-lite"/>
    </source>
</evidence>
<dbReference type="PANTHER" id="PTHR10314">
    <property type="entry name" value="CYSTATHIONINE BETA-SYNTHASE"/>
    <property type="match status" value="1"/>
</dbReference>
<dbReference type="FunFam" id="3.40.50.1100:FF:000006">
    <property type="entry name" value="Cysteine synthase"/>
    <property type="match status" value="1"/>
</dbReference>
<keyword evidence="3" id="KW-0028">Amino-acid biosynthesis</keyword>